<dbReference type="AlphaFoldDB" id="A0ABD5WRE1"/>
<dbReference type="EMBL" id="JBHTAG010000002">
    <property type="protein sequence ID" value="MFC7096092.1"/>
    <property type="molecule type" value="Genomic_DNA"/>
</dbReference>
<dbReference type="InterPro" id="IPR019587">
    <property type="entry name" value="Polyketide_cyclase/dehydratase"/>
</dbReference>
<evidence type="ECO:0000313" key="2">
    <source>
        <dbReference type="Proteomes" id="UP001596388"/>
    </source>
</evidence>
<proteinExistence type="predicted"/>
<dbReference type="PANTHER" id="PTHR36166">
    <property type="entry name" value="CHROMOSOME 9, WHOLE GENOME SHOTGUN SEQUENCE"/>
    <property type="match status" value="1"/>
</dbReference>
<organism evidence="1 2">
    <name type="scientific">Halobaculum marinum</name>
    <dbReference type="NCBI Taxonomy" id="3031996"/>
    <lineage>
        <taxon>Archaea</taxon>
        <taxon>Methanobacteriati</taxon>
        <taxon>Methanobacteriota</taxon>
        <taxon>Stenosarchaea group</taxon>
        <taxon>Halobacteria</taxon>
        <taxon>Halobacteriales</taxon>
        <taxon>Haloferacaceae</taxon>
        <taxon>Halobaculum</taxon>
    </lineage>
</organism>
<reference evidence="1 2" key="1">
    <citation type="journal article" date="2019" name="Int. J. Syst. Evol. Microbiol.">
        <title>The Global Catalogue of Microorganisms (GCM) 10K type strain sequencing project: providing services to taxonomists for standard genome sequencing and annotation.</title>
        <authorList>
            <consortium name="The Broad Institute Genomics Platform"/>
            <consortium name="The Broad Institute Genome Sequencing Center for Infectious Disease"/>
            <person name="Wu L."/>
            <person name="Ma J."/>
        </authorList>
    </citation>
    <scope>NUCLEOTIDE SEQUENCE [LARGE SCALE GENOMIC DNA]</scope>
    <source>
        <strain evidence="1 2">DT55</strain>
    </source>
</reference>
<name>A0ABD5WRE1_9EURY</name>
<dbReference type="Proteomes" id="UP001596388">
    <property type="component" value="Unassembled WGS sequence"/>
</dbReference>
<dbReference type="Pfam" id="PF10604">
    <property type="entry name" value="Polyketide_cyc2"/>
    <property type="match status" value="1"/>
</dbReference>
<evidence type="ECO:0000313" key="1">
    <source>
        <dbReference type="EMBL" id="MFC7096092.1"/>
    </source>
</evidence>
<dbReference type="Gene3D" id="3.30.530.20">
    <property type="match status" value="1"/>
</dbReference>
<dbReference type="GeneID" id="79270024"/>
<dbReference type="SUPFAM" id="SSF55961">
    <property type="entry name" value="Bet v1-like"/>
    <property type="match status" value="1"/>
</dbReference>
<keyword evidence="2" id="KW-1185">Reference proteome</keyword>
<protein>
    <submittedName>
        <fullName evidence="1">SRPBCC family protein</fullName>
    </submittedName>
</protein>
<dbReference type="RefSeq" id="WP_276236422.1">
    <property type="nucleotide sequence ID" value="NZ_CP119989.1"/>
</dbReference>
<accession>A0ABD5WRE1</accession>
<sequence>MTRVAVGVEVDAPPATVWSVLTAFDAYPDWNPLVRRVRGRVEEGRRLRVVITQRGVPPAVIAPRVTRVVPERELSWRSALPVPGAFDATHRFLLEPLDGGERTRFTQEETFGGVAGAAVPRAVRDRLRAGFADMSDALKRRAESAIPVCDSDR</sequence>
<dbReference type="CDD" id="cd07822">
    <property type="entry name" value="SRPBCC_4"/>
    <property type="match status" value="1"/>
</dbReference>
<dbReference type="PANTHER" id="PTHR36166:SF1">
    <property type="entry name" value="SRPBCC DOMAIN-CONTAINING PROTEIN"/>
    <property type="match status" value="1"/>
</dbReference>
<gene>
    <name evidence="1" type="ORF">ACFQKD_02145</name>
</gene>
<dbReference type="InterPro" id="IPR023393">
    <property type="entry name" value="START-like_dom_sf"/>
</dbReference>
<comment type="caution">
    <text evidence="1">The sequence shown here is derived from an EMBL/GenBank/DDBJ whole genome shotgun (WGS) entry which is preliminary data.</text>
</comment>